<dbReference type="GO" id="GO:0008270">
    <property type="term" value="F:zinc ion binding"/>
    <property type="evidence" value="ECO:0007669"/>
    <property type="project" value="InterPro"/>
</dbReference>
<feature type="domain" description="CCHC-type" evidence="2">
    <location>
        <begin position="303"/>
        <end position="319"/>
    </location>
</feature>
<accession>B8MBH6</accession>
<feature type="domain" description="CCHC-type" evidence="2">
    <location>
        <begin position="367"/>
        <end position="383"/>
    </location>
</feature>
<reference evidence="4" key="1">
    <citation type="journal article" date="2015" name="Genome Announc.">
        <title>Genome sequence of the AIDS-associated pathogen Penicillium marneffei (ATCC18224) and its near taxonomic relative Talaromyces stipitatus (ATCC10500).</title>
        <authorList>
            <person name="Nierman W.C."/>
            <person name="Fedorova-Abrams N.D."/>
            <person name="Andrianopoulos A."/>
        </authorList>
    </citation>
    <scope>NUCLEOTIDE SEQUENCE [LARGE SCALE GENOMIC DNA]</scope>
    <source>
        <strain evidence="4">ATCC 10500 / CBS 375.48 / QM 6759 / NRRL 1006</strain>
    </source>
</reference>
<feature type="region of interest" description="Disordered" evidence="1">
    <location>
        <begin position="138"/>
        <end position="185"/>
    </location>
</feature>
<feature type="compositionally biased region" description="Polar residues" evidence="1">
    <location>
        <begin position="95"/>
        <end position="105"/>
    </location>
</feature>
<feature type="compositionally biased region" description="Low complexity" evidence="1">
    <location>
        <begin position="550"/>
        <end position="569"/>
    </location>
</feature>
<dbReference type="eggNOG" id="KOG4400">
    <property type="taxonomic scope" value="Eukaryota"/>
</dbReference>
<feature type="compositionally biased region" description="Basic residues" evidence="1">
    <location>
        <begin position="28"/>
        <end position="39"/>
    </location>
</feature>
<keyword evidence="4" id="KW-1185">Reference proteome</keyword>
<feature type="region of interest" description="Disordered" evidence="1">
    <location>
        <begin position="461"/>
        <end position="591"/>
    </location>
</feature>
<proteinExistence type="predicted"/>
<dbReference type="SMART" id="SM00343">
    <property type="entry name" value="ZnF_C2HC"/>
    <property type="match status" value="4"/>
</dbReference>
<feature type="compositionally biased region" description="Low complexity" evidence="1">
    <location>
        <begin position="61"/>
        <end position="76"/>
    </location>
</feature>
<evidence type="ECO:0000313" key="3">
    <source>
        <dbReference type="EMBL" id="EED17840.1"/>
    </source>
</evidence>
<dbReference type="STRING" id="441959.B8MBH6"/>
<evidence type="ECO:0000313" key="4">
    <source>
        <dbReference type="Proteomes" id="UP000001745"/>
    </source>
</evidence>
<dbReference type="Proteomes" id="UP000001745">
    <property type="component" value="Unassembled WGS sequence"/>
</dbReference>
<feature type="compositionally biased region" description="Polar residues" evidence="1">
    <location>
        <begin position="12"/>
        <end position="27"/>
    </location>
</feature>
<dbReference type="RefSeq" id="XP_002481832.1">
    <property type="nucleotide sequence ID" value="XM_002481787.1"/>
</dbReference>
<name>B8MBH6_TALSN</name>
<protein>
    <submittedName>
        <fullName evidence="3">Zinc knuckle domain protein</fullName>
    </submittedName>
</protein>
<feature type="compositionally biased region" description="Acidic residues" evidence="1">
    <location>
        <begin position="171"/>
        <end position="185"/>
    </location>
</feature>
<feature type="domain" description="CCHC-type" evidence="2">
    <location>
        <begin position="341"/>
        <end position="357"/>
    </location>
</feature>
<sequence>MAGISDDEGDSRTASVGQARSQGPTNSGKKRSQKSHKTSKKDLQDLVPQGAKFSTTPLQVDPDSTSSSGPDSSNSDGEPDQNMNKRRKTNAPAINWNQASRSAIRTTLGAKPTAAVAKIQQAKSAFNAVNDKYFRSRSASISDGEAANKCDTRANENSTEAEEEPKTYFVDDSDASDSEDVSEGDDSMMLNIKQRSNGHGLDGAQDDVINLSTPPFVVDISPNLHPPQLDQQETQEDSSFISEPSITQLPPQSKAEAFSEFAASYKTSPAILADLKVKDLEIQARFFFYNSNINELDLTRPISCTECLQEGHLAAVCPSKECENCGAWNLHEDRLCPSVRRCQRCREIGHDSHTCLSSLKASAAETPCDYCGSDTHAEFDCDKLWKFPRIQPLDGPIKVSISCSYCTNKNHLFGDCPLKKVPTTSSTFSLKDYTPSVITNLNSVIGPKKADDLGMSIRGRAANSQNTLLPNDEDTLVLHGKRSQPNPRGGRGKITFRGGLGQNRGLYGEQPPPPPPGLPPLPREPPPPFQPRDYRDRDDGFNRQRRRSRSPASSHRPQPGSYSRESSGPRGRGGRGRGRGRGSDQYRPGRR</sequence>
<feature type="domain" description="CCHC-type" evidence="2">
    <location>
        <begin position="402"/>
        <end position="418"/>
    </location>
</feature>
<evidence type="ECO:0000259" key="2">
    <source>
        <dbReference type="SMART" id="SM00343"/>
    </source>
</evidence>
<dbReference type="EMBL" id="EQ962655">
    <property type="protein sequence ID" value="EED17840.1"/>
    <property type="molecule type" value="Genomic_DNA"/>
</dbReference>
<dbReference type="PhylomeDB" id="B8MBH6"/>
<dbReference type="Gene3D" id="4.10.60.10">
    <property type="entry name" value="Zinc finger, CCHC-type"/>
    <property type="match status" value="2"/>
</dbReference>
<dbReference type="InterPro" id="IPR001878">
    <property type="entry name" value="Znf_CCHC"/>
</dbReference>
<dbReference type="HOGENOM" id="CLU_025398_1_1_1"/>
<dbReference type="GO" id="GO:0003676">
    <property type="term" value="F:nucleic acid binding"/>
    <property type="evidence" value="ECO:0007669"/>
    <property type="project" value="InterPro"/>
</dbReference>
<feature type="region of interest" description="Disordered" evidence="1">
    <location>
        <begin position="1"/>
        <end position="109"/>
    </location>
</feature>
<dbReference type="OMA" id="PTWRRCQ"/>
<dbReference type="GeneID" id="8102022"/>
<feature type="compositionally biased region" description="Pro residues" evidence="1">
    <location>
        <begin position="510"/>
        <end position="530"/>
    </location>
</feature>
<dbReference type="OrthoDB" id="7608935at2759"/>
<feature type="compositionally biased region" description="Basic and acidic residues" evidence="1">
    <location>
        <begin position="532"/>
        <end position="542"/>
    </location>
</feature>
<gene>
    <name evidence="3" type="ORF">TSTA_116300</name>
</gene>
<dbReference type="InParanoid" id="B8MBH6"/>
<evidence type="ECO:0000256" key="1">
    <source>
        <dbReference type="SAM" id="MobiDB-lite"/>
    </source>
</evidence>
<dbReference type="AlphaFoldDB" id="B8MBH6"/>
<organism evidence="3 4">
    <name type="scientific">Talaromyces stipitatus (strain ATCC 10500 / CBS 375.48 / QM 6759 / NRRL 1006)</name>
    <name type="common">Penicillium stipitatum</name>
    <dbReference type="NCBI Taxonomy" id="441959"/>
    <lineage>
        <taxon>Eukaryota</taxon>
        <taxon>Fungi</taxon>
        <taxon>Dikarya</taxon>
        <taxon>Ascomycota</taxon>
        <taxon>Pezizomycotina</taxon>
        <taxon>Eurotiomycetes</taxon>
        <taxon>Eurotiomycetidae</taxon>
        <taxon>Eurotiales</taxon>
        <taxon>Trichocomaceae</taxon>
        <taxon>Talaromyces</taxon>
        <taxon>Talaromyces sect. Talaromyces</taxon>
    </lineage>
</organism>
<dbReference type="VEuPathDB" id="FungiDB:TSTA_116300"/>